<evidence type="ECO:0000313" key="3">
    <source>
        <dbReference type="Proteomes" id="UP000008311"/>
    </source>
</evidence>
<evidence type="ECO:0000313" key="2">
    <source>
        <dbReference type="EMBL" id="EEF26416.1"/>
    </source>
</evidence>
<keyword evidence="3" id="KW-1185">Reference proteome</keyword>
<accession>B9TCJ6</accession>
<dbReference type="InParanoid" id="B9TCJ6"/>
<evidence type="ECO:0000256" key="1">
    <source>
        <dbReference type="SAM" id="MobiDB-lite"/>
    </source>
</evidence>
<dbReference type="Proteomes" id="UP000008311">
    <property type="component" value="Unassembled WGS sequence"/>
</dbReference>
<reference evidence="3" key="1">
    <citation type="journal article" date="2010" name="Nat. Biotechnol.">
        <title>Draft genome sequence of the oilseed species Ricinus communis.</title>
        <authorList>
            <person name="Chan A.P."/>
            <person name="Crabtree J."/>
            <person name="Zhao Q."/>
            <person name="Lorenzi H."/>
            <person name="Orvis J."/>
            <person name="Puiu D."/>
            <person name="Melake-Berhan A."/>
            <person name="Jones K.M."/>
            <person name="Redman J."/>
            <person name="Chen G."/>
            <person name="Cahoon E.B."/>
            <person name="Gedil M."/>
            <person name="Stanke M."/>
            <person name="Haas B.J."/>
            <person name="Wortman J.R."/>
            <person name="Fraser-Liggett C.M."/>
            <person name="Ravel J."/>
            <person name="Rabinowicz P.D."/>
        </authorList>
    </citation>
    <scope>NUCLEOTIDE SEQUENCE [LARGE SCALE GENOMIC DNA]</scope>
    <source>
        <strain evidence="3">cv. Hale</strain>
    </source>
</reference>
<gene>
    <name evidence="2" type="ORF">RCOM_1780130</name>
</gene>
<dbReference type="EMBL" id="EQ977345">
    <property type="protein sequence ID" value="EEF26416.1"/>
    <property type="molecule type" value="Genomic_DNA"/>
</dbReference>
<sequence length="78" mass="8669">MPIQRGISSAHGQWRPLEPRHGALGSGGRLFVFRTRHEQSQSYRAVFPAVAADARLPPDLDGLLRLLLRVVRLRSADA</sequence>
<feature type="region of interest" description="Disordered" evidence="1">
    <location>
        <begin position="1"/>
        <end position="21"/>
    </location>
</feature>
<organism evidence="2 3">
    <name type="scientific">Ricinus communis</name>
    <name type="common">Castor bean</name>
    <dbReference type="NCBI Taxonomy" id="3988"/>
    <lineage>
        <taxon>Eukaryota</taxon>
        <taxon>Viridiplantae</taxon>
        <taxon>Streptophyta</taxon>
        <taxon>Embryophyta</taxon>
        <taxon>Tracheophyta</taxon>
        <taxon>Spermatophyta</taxon>
        <taxon>Magnoliopsida</taxon>
        <taxon>eudicotyledons</taxon>
        <taxon>Gunneridae</taxon>
        <taxon>Pentapetalae</taxon>
        <taxon>rosids</taxon>
        <taxon>fabids</taxon>
        <taxon>Malpighiales</taxon>
        <taxon>Euphorbiaceae</taxon>
        <taxon>Acalyphoideae</taxon>
        <taxon>Acalypheae</taxon>
        <taxon>Ricinus</taxon>
    </lineage>
</organism>
<feature type="compositionally biased region" description="Polar residues" evidence="1">
    <location>
        <begin position="1"/>
        <end position="11"/>
    </location>
</feature>
<dbReference type="AlphaFoldDB" id="B9TCJ6"/>
<feature type="non-terminal residue" evidence="2">
    <location>
        <position position="78"/>
    </location>
</feature>
<proteinExistence type="predicted"/>
<name>B9TCJ6_RICCO</name>
<protein>
    <submittedName>
        <fullName evidence="2">Uncharacterized protein</fullName>
    </submittedName>
</protein>